<evidence type="ECO:0000313" key="14">
    <source>
        <dbReference type="Proteomes" id="UP001152607"/>
    </source>
</evidence>
<dbReference type="Pfam" id="PF00067">
    <property type="entry name" value="p450"/>
    <property type="match status" value="1"/>
</dbReference>
<feature type="region of interest" description="Disordered" evidence="11">
    <location>
        <begin position="522"/>
        <end position="546"/>
    </location>
</feature>
<dbReference type="GO" id="GO:0004497">
    <property type="term" value="F:monooxygenase activity"/>
    <property type="evidence" value="ECO:0007669"/>
    <property type="project" value="UniProtKB-KW"/>
</dbReference>
<dbReference type="InterPro" id="IPR017972">
    <property type="entry name" value="Cyt_P450_CS"/>
</dbReference>
<dbReference type="SUPFAM" id="SSF48264">
    <property type="entry name" value="Cytochrome P450"/>
    <property type="match status" value="1"/>
</dbReference>
<proteinExistence type="inferred from homology"/>
<dbReference type="InterPro" id="IPR036396">
    <property type="entry name" value="Cyt_P450_sf"/>
</dbReference>
<gene>
    <name evidence="13" type="ORF">PDIGIT_LOCUS9751</name>
</gene>
<evidence type="ECO:0000313" key="13">
    <source>
        <dbReference type="EMBL" id="CAI6336647.1"/>
    </source>
</evidence>
<evidence type="ECO:0008006" key="15">
    <source>
        <dbReference type="Google" id="ProtNLM"/>
    </source>
</evidence>
<dbReference type="PANTHER" id="PTHR46206:SF1">
    <property type="entry name" value="P450, PUTATIVE (EUROFUNG)-RELATED"/>
    <property type="match status" value="1"/>
</dbReference>
<keyword evidence="14" id="KW-1185">Reference proteome</keyword>
<evidence type="ECO:0000256" key="1">
    <source>
        <dbReference type="ARBA" id="ARBA00001971"/>
    </source>
</evidence>
<keyword evidence="4 9" id="KW-0349">Heme</keyword>
<evidence type="ECO:0000256" key="5">
    <source>
        <dbReference type="ARBA" id="ARBA00022723"/>
    </source>
</evidence>
<keyword evidence="5 9" id="KW-0479">Metal-binding</keyword>
<protein>
    <recommendedName>
        <fullName evidence="15">Cytochrome P450</fullName>
    </recommendedName>
</protein>
<comment type="cofactor">
    <cofactor evidence="1 9">
        <name>heme</name>
        <dbReference type="ChEBI" id="CHEBI:30413"/>
    </cofactor>
</comment>
<evidence type="ECO:0000256" key="9">
    <source>
        <dbReference type="PIRSR" id="PIRSR602403-1"/>
    </source>
</evidence>
<accession>A0A9W4UL34</accession>
<evidence type="ECO:0000256" key="10">
    <source>
        <dbReference type="RuleBase" id="RU000461"/>
    </source>
</evidence>
<comment type="pathway">
    <text evidence="2">Mycotoxin biosynthesis.</text>
</comment>
<dbReference type="Proteomes" id="UP001152607">
    <property type="component" value="Unassembled WGS sequence"/>
</dbReference>
<dbReference type="OrthoDB" id="1844152at2759"/>
<keyword evidence="7 9" id="KW-0408">Iron</keyword>
<evidence type="ECO:0000256" key="6">
    <source>
        <dbReference type="ARBA" id="ARBA00023002"/>
    </source>
</evidence>
<dbReference type="EMBL" id="CAOQHR010000006">
    <property type="protein sequence ID" value="CAI6336647.1"/>
    <property type="molecule type" value="Genomic_DNA"/>
</dbReference>
<reference evidence="13" key="1">
    <citation type="submission" date="2023-01" db="EMBL/GenBank/DDBJ databases">
        <authorList>
            <person name="Van Ghelder C."/>
            <person name="Rancurel C."/>
        </authorList>
    </citation>
    <scope>NUCLEOTIDE SEQUENCE</scope>
    <source>
        <strain evidence="13">CNCM I-4278</strain>
    </source>
</reference>
<dbReference type="GO" id="GO:0020037">
    <property type="term" value="F:heme binding"/>
    <property type="evidence" value="ECO:0007669"/>
    <property type="project" value="InterPro"/>
</dbReference>
<comment type="caution">
    <text evidence="13">The sequence shown here is derived from an EMBL/GenBank/DDBJ whole genome shotgun (WGS) entry which is preliminary data.</text>
</comment>
<evidence type="ECO:0000256" key="7">
    <source>
        <dbReference type="ARBA" id="ARBA00023004"/>
    </source>
</evidence>
<comment type="similarity">
    <text evidence="3 10">Belongs to the cytochrome P450 family.</text>
</comment>
<keyword evidence="12" id="KW-0472">Membrane</keyword>
<dbReference type="InterPro" id="IPR002403">
    <property type="entry name" value="Cyt_P450_E_grp-IV"/>
</dbReference>
<keyword evidence="6 10" id="KW-0560">Oxidoreductase</keyword>
<feature type="transmembrane region" description="Helical" evidence="12">
    <location>
        <begin position="12"/>
        <end position="33"/>
    </location>
</feature>
<dbReference type="AlphaFoldDB" id="A0A9W4UL34"/>
<dbReference type="GO" id="GO:0016705">
    <property type="term" value="F:oxidoreductase activity, acting on paired donors, with incorporation or reduction of molecular oxygen"/>
    <property type="evidence" value="ECO:0007669"/>
    <property type="project" value="InterPro"/>
</dbReference>
<dbReference type="InterPro" id="IPR001128">
    <property type="entry name" value="Cyt_P450"/>
</dbReference>
<name>A0A9W4UL34_9PLEO</name>
<keyword evidence="12" id="KW-0812">Transmembrane</keyword>
<dbReference type="PROSITE" id="PS00086">
    <property type="entry name" value="CYTOCHROME_P450"/>
    <property type="match status" value="1"/>
</dbReference>
<dbReference type="CDD" id="cd11041">
    <property type="entry name" value="CYP503A1-like"/>
    <property type="match status" value="1"/>
</dbReference>
<evidence type="ECO:0000256" key="8">
    <source>
        <dbReference type="ARBA" id="ARBA00023033"/>
    </source>
</evidence>
<dbReference type="Gene3D" id="1.10.630.10">
    <property type="entry name" value="Cytochrome P450"/>
    <property type="match status" value="1"/>
</dbReference>
<organism evidence="13 14">
    <name type="scientific">Periconia digitata</name>
    <dbReference type="NCBI Taxonomy" id="1303443"/>
    <lineage>
        <taxon>Eukaryota</taxon>
        <taxon>Fungi</taxon>
        <taxon>Dikarya</taxon>
        <taxon>Ascomycota</taxon>
        <taxon>Pezizomycotina</taxon>
        <taxon>Dothideomycetes</taxon>
        <taxon>Pleosporomycetidae</taxon>
        <taxon>Pleosporales</taxon>
        <taxon>Massarineae</taxon>
        <taxon>Periconiaceae</taxon>
        <taxon>Periconia</taxon>
    </lineage>
</organism>
<evidence type="ECO:0000256" key="11">
    <source>
        <dbReference type="SAM" id="MobiDB-lite"/>
    </source>
</evidence>
<dbReference type="PANTHER" id="PTHR46206">
    <property type="entry name" value="CYTOCHROME P450"/>
    <property type="match status" value="1"/>
</dbReference>
<feature type="binding site" description="axial binding residue" evidence="9">
    <location>
        <position position="490"/>
    </location>
    <ligand>
        <name>heme</name>
        <dbReference type="ChEBI" id="CHEBI:30413"/>
    </ligand>
    <ligandPart>
        <name>Fe</name>
        <dbReference type="ChEBI" id="CHEBI:18248"/>
    </ligandPart>
</feature>
<keyword evidence="8 10" id="KW-0503">Monooxygenase</keyword>
<evidence type="ECO:0000256" key="2">
    <source>
        <dbReference type="ARBA" id="ARBA00004685"/>
    </source>
</evidence>
<dbReference type="PRINTS" id="PR00465">
    <property type="entry name" value="EP450IV"/>
</dbReference>
<evidence type="ECO:0000256" key="4">
    <source>
        <dbReference type="ARBA" id="ARBA00022617"/>
    </source>
</evidence>
<sequence>MAAIQSEDGIFLQYLTWTNVFGALVIYVVLNFVTNIVFAPKYPTTVPWVGHGKGYLNGVRNVRDGFTQSKQWMSEGYNQYSRQGKTFVLPPVLGAGAQIIIPREQMSWLVDQPDHILSTKDAHYDMLHGDYAFATPKCLQDPYHEHVIHKNLARNLISVLPDLDDEVGRDVDELLGFDTEKWVSLDPNNDFMMKVIPKITNRMLVGEPLCRNDEYLANMMGFTMDVIRTSILFAITPSFLQPIVGNIAGLAPKYHYWRSSRMSVPVIKQRLDDIQQKDAGNPEFKNWQEPNDYITWHLRTAMAEGRTDELQPSSVSLRILPLNFASIHTTSLTGSAALLDILASPPDVAASLREEALRVYNESGQKWDKHALSRMYRMDSAIRESQRFSAFALSFVHRKVMVKEGITSPEGLHLAYGTIVAAPWLSLSTDEELHHHPEVYDAFRFSRERERFERLSPEEKAKENGLKIKQSGLVTTNDRHLPFGHGRHACPGRFFVAHELKMMFGHLLINYEIKPLKERPQPTWIGRNQIPPTASVEFRRRKTESG</sequence>
<dbReference type="GO" id="GO:0005506">
    <property type="term" value="F:iron ion binding"/>
    <property type="evidence" value="ECO:0007669"/>
    <property type="project" value="InterPro"/>
</dbReference>
<evidence type="ECO:0000256" key="12">
    <source>
        <dbReference type="SAM" id="Phobius"/>
    </source>
</evidence>
<keyword evidence="12" id="KW-1133">Transmembrane helix</keyword>
<evidence type="ECO:0000256" key="3">
    <source>
        <dbReference type="ARBA" id="ARBA00010617"/>
    </source>
</evidence>